<feature type="transmembrane region" description="Helical" evidence="6">
    <location>
        <begin position="51"/>
        <end position="70"/>
    </location>
</feature>
<feature type="transmembrane region" description="Helical" evidence="6">
    <location>
        <begin position="256"/>
        <end position="278"/>
    </location>
</feature>
<comment type="caution">
    <text evidence="7">The sequence shown here is derived from an EMBL/GenBank/DDBJ whole genome shotgun (WGS) entry which is preliminary data.</text>
</comment>
<keyword evidence="4 6" id="KW-1133">Transmembrane helix</keyword>
<keyword evidence="2" id="KW-1003">Cell membrane</keyword>
<reference evidence="7 8" key="1">
    <citation type="submission" date="2020-08" db="EMBL/GenBank/DDBJ databases">
        <title>A Genomic Blueprint of the Chicken Gut Microbiome.</title>
        <authorList>
            <person name="Gilroy R."/>
            <person name="Ravi A."/>
            <person name="Getino M."/>
            <person name="Pursley I."/>
            <person name="Horton D.L."/>
            <person name="Alikhan N.-F."/>
            <person name="Baker D."/>
            <person name="Gharbi K."/>
            <person name="Hall N."/>
            <person name="Watson M."/>
            <person name="Adriaenssens E.M."/>
            <person name="Foster-Nyarko E."/>
            <person name="Jarju S."/>
            <person name="Secka A."/>
            <person name="Antonio M."/>
            <person name="Oren A."/>
            <person name="Chaudhuri R."/>
            <person name="La Ragione R.M."/>
            <person name="Hildebrand F."/>
            <person name="Pallen M.J."/>
        </authorList>
    </citation>
    <scope>NUCLEOTIDE SEQUENCE [LARGE SCALE GENOMIC DNA]</scope>
    <source>
        <strain evidence="7 8">Sa2BVA9</strain>
    </source>
</reference>
<protein>
    <submittedName>
        <fullName evidence="7">Cytochrome c oxidase assembly factor CtaG</fullName>
    </submittedName>
</protein>
<evidence type="ECO:0000313" key="7">
    <source>
        <dbReference type="EMBL" id="MBD7968785.1"/>
    </source>
</evidence>
<evidence type="ECO:0000256" key="3">
    <source>
        <dbReference type="ARBA" id="ARBA00022692"/>
    </source>
</evidence>
<organism evidence="7 8">
    <name type="scientific">Paenibacillus gallinarum</name>
    <dbReference type="NCBI Taxonomy" id="2762232"/>
    <lineage>
        <taxon>Bacteria</taxon>
        <taxon>Bacillati</taxon>
        <taxon>Bacillota</taxon>
        <taxon>Bacilli</taxon>
        <taxon>Bacillales</taxon>
        <taxon>Paenibacillaceae</taxon>
        <taxon>Paenibacillus</taxon>
    </lineage>
</organism>
<evidence type="ECO:0000256" key="1">
    <source>
        <dbReference type="ARBA" id="ARBA00004651"/>
    </source>
</evidence>
<accession>A0ABR8SZ75</accession>
<name>A0ABR8SZ75_9BACL</name>
<evidence type="ECO:0000256" key="2">
    <source>
        <dbReference type="ARBA" id="ARBA00022475"/>
    </source>
</evidence>
<feature type="transmembrane region" description="Helical" evidence="6">
    <location>
        <begin position="76"/>
        <end position="94"/>
    </location>
</feature>
<comment type="subcellular location">
    <subcellularLocation>
        <location evidence="1">Cell membrane</location>
        <topology evidence="1">Multi-pass membrane protein</topology>
    </subcellularLocation>
</comment>
<dbReference type="Pfam" id="PF09678">
    <property type="entry name" value="Caa3_CtaG"/>
    <property type="match status" value="1"/>
</dbReference>
<feature type="transmembrane region" description="Helical" evidence="6">
    <location>
        <begin position="153"/>
        <end position="173"/>
    </location>
</feature>
<evidence type="ECO:0000256" key="6">
    <source>
        <dbReference type="SAM" id="Phobius"/>
    </source>
</evidence>
<evidence type="ECO:0000313" key="8">
    <source>
        <dbReference type="Proteomes" id="UP000608071"/>
    </source>
</evidence>
<dbReference type="Proteomes" id="UP000608071">
    <property type="component" value="Unassembled WGS sequence"/>
</dbReference>
<keyword evidence="8" id="KW-1185">Reference proteome</keyword>
<feature type="transmembrane region" description="Helical" evidence="6">
    <location>
        <begin position="114"/>
        <end position="133"/>
    </location>
</feature>
<dbReference type="InterPro" id="IPR019108">
    <property type="entry name" value="Caa3_assmbl_CtaG-rel"/>
</dbReference>
<dbReference type="NCBIfam" id="TIGR02737">
    <property type="entry name" value="caa3_CtaG"/>
    <property type="match status" value="1"/>
</dbReference>
<dbReference type="InterPro" id="IPR014108">
    <property type="entry name" value="Caa3-assmbl_CtaG"/>
</dbReference>
<keyword evidence="5 6" id="KW-0472">Membrane</keyword>
<gene>
    <name evidence="7" type="primary">ctaG</name>
    <name evidence="7" type="ORF">H9647_11985</name>
</gene>
<dbReference type="RefSeq" id="WP_191800135.1">
    <property type="nucleotide sequence ID" value="NZ_JACSQL010000004.1"/>
</dbReference>
<feature type="transmembrane region" description="Helical" evidence="6">
    <location>
        <begin position="185"/>
        <end position="205"/>
    </location>
</feature>
<proteinExistence type="predicted"/>
<feature type="transmembrane region" description="Helical" evidence="6">
    <location>
        <begin position="12"/>
        <end position="39"/>
    </location>
</feature>
<dbReference type="EMBL" id="JACSQL010000004">
    <property type="protein sequence ID" value="MBD7968785.1"/>
    <property type="molecule type" value="Genomic_DNA"/>
</dbReference>
<keyword evidence="3 6" id="KW-0812">Transmembrane</keyword>
<sequence>MLGLEYFSFEDVWSPLFLALMLILTALYFVLVGPLAYGAGIAEKTTSRQKVMFVCGMFILYMAQGGPISLLGHTMFTFHMISMALSYIAAPPLLMRGIPSWVWRKVLDYPLIRFFSFLGKPIVAALLFNGLFSVYHIPVVHDYVMLNFAVHRLYYIVLFIASLLMWGSLVHPVPERDRGSSLAKIGFIFLNMVLLTPACGLIIFASEPLFATYSDPNVWAAAMGYCYSGDPQILLQSVGGPSYFNLLPNAQQDQQVGGVIMKMIQELIFGIMLAYVFFQWYKKERLEEEEIIPNVS</sequence>
<evidence type="ECO:0000256" key="4">
    <source>
        <dbReference type="ARBA" id="ARBA00022989"/>
    </source>
</evidence>
<evidence type="ECO:0000256" key="5">
    <source>
        <dbReference type="ARBA" id="ARBA00023136"/>
    </source>
</evidence>